<dbReference type="EMBL" id="SMSJ01000008">
    <property type="protein sequence ID" value="TDH62846.1"/>
    <property type="molecule type" value="Genomic_DNA"/>
</dbReference>
<name>A0A4R5QIB4_9PROT</name>
<dbReference type="RefSeq" id="WP_133288295.1">
    <property type="nucleotide sequence ID" value="NZ_SMSJ01000008.1"/>
</dbReference>
<dbReference type="AlphaFoldDB" id="A0A4R5QIB4"/>
<proteinExistence type="predicted"/>
<comment type="caution">
    <text evidence="1">The sequence shown here is derived from an EMBL/GenBank/DDBJ whole genome shotgun (WGS) entry which is preliminary data.</text>
</comment>
<keyword evidence="2" id="KW-1185">Reference proteome</keyword>
<evidence type="ECO:0008006" key="3">
    <source>
        <dbReference type="Google" id="ProtNLM"/>
    </source>
</evidence>
<reference evidence="1 2" key="1">
    <citation type="journal article" date="2016" name="J. Microbiol.">
        <title>Dankookia rubra gen. nov., sp. nov., an alphaproteobacterium isolated from sediment of a shallow stream.</title>
        <authorList>
            <person name="Kim W.H."/>
            <person name="Kim D.H."/>
            <person name="Kang K."/>
            <person name="Ahn T.Y."/>
        </authorList>
    </citation>
    <scope>NUCLEOTIDE SEQUENCE [LARGE SCALE GENOMIC DNA]</scope>
    <source>
        <strain evidence="1 2">JCM30602</strain>
    </source>
</reference>
<dbReference type="Proteomes" id="UP000295096">
    <property type="component" value="Unassembled WGS sequence"/>
</dbReference>
<protein>
    <recommendedName>
        <fullName evidence="3">Type II toxin-antitoxin system HicA family toxin</fullName>
    </recommendedName>
</protein>
<sequence length="88" mass="9595">MNHHHRKTLHALFAHPVSSNIDPKHVFAALEELGANVSHGGHGQVLVKLNGHTQGFHDTQHSLSKEDVGALRKFLSGAGIDPARDWPL</sequence>
<evidence type="ECO:0000313" key="1">
    <source>
        <dbReference type="EMBL" id="TDH62846.1"/>
    </source>
</evidence>
<evidence type="ECO:0000313" key="2">
    <source>
        <dbReference type="Proteomes" id="UP000295096"/>
    </source>
</evidence>
<accession>A0A4R5QIB4</accession>
<organism evidence="1 2">
    <name type="scientific">Dankookia rubra</name>
    <dbReference type="NCBI Taxonomy" id="1442381"/>
    <lineage>
        <taxon>Bacteria</taxon>
        <taxon>Pseudomonadati</taxon>
        <taxon>Pseudomonadota</taxon>
        <taxon>Alphaproteobacteria</taxon>
        <taxon>Acetobacterales</taxon>
        <taxon>Roseomonadaceae</taxon>
        <taxon>Dankookia</taxon>
    </lineage>
</organism>
<gene>
    <name evidence="1" type="ORF">E2C06_09120</name>
</gene>
<dbReference type="OrthoDB" id="73001at2"/>